<feature type="signal peptide" evidence="1">
    <location>
        <begin position="1"/>
        <end position="21"/>
    </location>
</feature>
<organism evidence="2 3">
    <name type="scientific">Saccharothrix lopnurensis</name>
    <dbReference type="NCBI Taxonomy" id="1670621"/>
    <lineage>
        <taxon>Bacteria</taxon>
        <taxon>Bacillati</taxon>
        <taxon>Actinomycetota</taxon>
        <taxon>Actinomycetes</taxon>
        <taxon>Pseudonocardiales</taxon>
        <taxon>Pseudonocardiaceae</taxon>
        <taxon>Saccharothrix</taxon>
    </lineage>
</organism>
<evidence type="ECO:0000313" key="3">
    <source>
        <dbReference type="Proteomes" id="UP001596220"/>
    </source>
</evidence>
<accession>A0ABW1P805</accession>
<gene>
    <name evidence="2" type="ORF">ACFP3R_15945</name>
</gene>
<reference evidence="3" key="1">
    <citation type="journal article" date="2019" name="Int. J. Syst. Evol. Microbiol.">
        <title>The Global Catalogue of Microorganisms (GCM) 10K type strain sequencing project: providing services to taxonomists for standard genome sequencing and annotation.</title>
        <authorList>
            <consortium name="The Broad Institute Genomics Platform"/>
            <consortium name="The Broad Institute Genome Sequencing Center for Infectious Disease"/>
            <person name="Wu L."/>
            <person name="Ma J."/>
        </authorList>
    </citation>
    <scope>NUCLEOTIDE SEQUENCE [LARGE SCALE GENOMIC DNA]</scope>
    <source>
        <strain evidence="3">CGMCC 4.7246</strain>
    </source>
</reference>
<keyword evidence="3" id="KW-1185">Reference proteome</keyword>
<dbReference type="PROSITE" id="PS51257">
    <property type="entry name" value="PROKAR_LIPOPROTEIN"/>
    <property type="match status" value="1"/>
</dbReference>
<sequence>MSWRWGVALVAVLLAGCAARADVPEEPAPTGLLGALAGVRAVDGAAEFVEYGDVAAVRALVARDPERFRGLEGYGYSPLAAVGGGLADVVGFDPARATSALRVGRSAWASVVRAEVDVAAVEARLTALGGRRDGSGTWTTAADGAVSPDGPLARVGVVTGFQRVRVAPGSVVHATGGEALGWVTEPGDRTLAADPMIGELARCLGEVPVALVAKPKTGLPVAVGVRASPTATGEATEVVCVPDENPKALAGRVRDNLGTGAATGGEPWSTALPGALVEQPADQSGVVRVLVPAGPGTRAGRVLLAWQRGDLPALFS</sequence>
<dbReference type="RefSeq" id="WP_380636976.1">
    <property type="nucleotide sequence ID" value="NZ_JBHSQO010000014.1"/>
</dbReference>
<dbReference type="Proteomes" id="UP001596220">
    <property type="component" value="Unassembled WGS sequence"/>
</dbReference>
<proteinExistence type="predicted"/>
<name>A0ABW1P805_9PSEU</name>
<keyword evidence="1" id="KW-0732">Signal</keyword>
<dbReference type="EMBL" id="JBHSQO010000014">
    <property type="protein sequence ID" value="MFC6090772.1"/>
    <property type="molecule type" value="Genomic_DNA"/>
</dbReference>
<comment type="caution">
    <text evidence="2">The sequence shown here is derived from an EMBL/GenBank/DDBJ whole genome shotgun (WGS) entry which is preliminary data.</text>
</comment>
<evidence type="ECO:0000256" key="1">
    <source>
        <dbReference type="SAM" id="SignalP"/>
    </source>
</evidence>
<feature type="chain" id="PRO_5046753608" evidence="1">
    <location>
        <begin position="22"/>
        <end position="316"/>
    </location>
</feature>
<evidence type="ECO:0000313" key="2">
    <source>
        <dbReference type="EMBL" id="MFC6090772.1"/>
    </source>
</evidence>
<protein>
    <submittedName>
        <fullName evidence="2">Uncharacterized protein</fullName>
    </submittedName>
</protein>